<evidence type="ECO:0000313" key="3">
    <source>
        <dbReference type="EMBL" id="NBH31093.1"/>
    </source>
</evidence>
<gene>
    <name evidence="3" type="ORF">D3Z30_08875</name>
    <name evidence="4" type="ORF">DXC19_08745</name>
    <name evidence="2" type="ORF">G8J23_00540</name>
</gene>
<evidence type="ECO:0000313" key="5">
    <source>
        <dbReference type="Proteomes" id="UP000261016"/>
    </source>
</evidence>
<comment type="caution">
    <text evidence="4">The sequence shown here is derived from an EMBL/GenBank/DDBJ whole genome shotgun (WGS) entry which is preliminary data.</text>
</comment>
<dbReference type="Proteomes" id="UP000481807">
    <property type="component" value="Unassembled WGS sequence"/>
</dbReference>
<keyword evidence="7" id="KW-1185">Reference proteome</keyword>
<sequence length="32" mass="3873">MIAMYILAIINGFIVALFTHWLRHRNDKKDDR</sequence>
<name>A0A364UT02_STAWA</name>
<protein>
    <submittedName>
        <fullName evidence="4">Type I toxin-antitoxin system Fst family toxin</fullName>
    </submittedName>
</protein>
<proteinExistence type="predicted"/>
<organism evidence="4 5">
    <name type="scientific">Staphylococcus warneri</name>
    <dbReference type="NCBI Taxonomy" id="1292"/>
    <lineage>
        <taxon>Bacteria</taxon>
        <taxon>Bacillati</taxon>
        <taxon>Bacillota</taxon>
        <taxon>Bacilli</taxon>
        <taxon>Bacillales</taxon>
        <taxon>Staphylococcaceae</taxon>
        <taxon>Staphylococcus</taxon>
    </lineage>
</organism>
<dbReference type="EMBL" id="QSTD01000004">
    <property type="protein sequence ID" value="RGM29696.1"/>
    <property type="molecule type" value="Genomic_DNA"/>
</dbReference>
<reference evidence="4 5" key="1">
    <citation type="submission" date="2018-08" db="EMBL/GenBank/DDBJ databases">
        <title>A genome reference for cultivated species of the human gut microbiota.</title>
        <authorList>
            <person name="Zou Y."/>
            <person name="Xue W."/>
            <person name="Luo G."/>
        </authorList>
    </citation>
    <scope>NUCLEOTIDE SEQUENCE [LARGE SCALE GENOMIC DNA]</scope>
    <source>
        <strain evidence="4 5">OM08-17AT</strain>
    </source>
</reference>
<dbReference type="AlphaFoldDB" id="A0A364UT02"/>
<evidence type="ECO:0000313" key="6">
    <source>
        <dbReference type="Proteomes" id="UP000481807"/>
    </source>
</evidence>
<dbReference type="EMBL" id="JAANHJ010000001">
    <property type="protein sequence ID" value="MCG6224503.1"/>
    <property type="molecule type" value="Genomic_DNA"/>
</dbReference>
<reference evidence="3 6" key="2">
    <citation type="submission" date="2018-08" db="EMBL/GenBank/DDBJ databases">
        <title>Murine metabolic-syndrome-specific gut microbial biobank.</title>
        <authorList>
            <person name="Liu C."/>
        </authorList>
    </citation>
    <scope>NUCLEOTIDE SEQUENCE [LARGE SCALE GENOMIC DNA]</scope>
    <source>
        <strain evidence="3 6">1XD21-27</strain>
    </source>
</reference>
<keyword evidence="1" id="KW-1133">Transmembrane helix</keyword>
<accession>A0A364UT02</accession>
<dbReference type="NCBIfam" id="NF033608">
    <property type="entry name" value="type_I_tox_Fst"/>
    <property type="match status" value="1"/>
</dbReference>
<dbReference type="Proteomes" id="UP000814367">
    <property type="component" value="Unassembled WGS sequence"/>
</dbReference>
<evidence type="ECO:0000313" key="7">
    <source>
        <dbReference type="Proteomes" id="UP000814367"/>
    </source>
</evidence>
<dbReference type="EMBL" id="QXWP01000004">
    <property type="protein sequence ID" value="NBH31093.1"/>
    <property type="molecule type" value="Genomic_DNA"/>
</dbReference>
<feature type="transmembrane region" description="Helical" evidence="1">
    <location>
        <begin position="6"/>
        <end position="22"/>
    </location>
</feature>
<evidence type="ECO:0000313" key="2">
    <source>
        <dbReference type="EMBL" id="MCG6224503.1"/>
    </source>
</evidence>
<reference evidence="2 7" key="3">
    <citation type="submission" date="2020-03" db="EMBL/GenBank/DDBJ databases">
        <title>Comparative genetics of Staphylococcus warneri persistents from caprine mastitis.</title>
        <authorList>
            <person name="Franca C.A."/>
            <person name="Rosa D.S."/>
            <person name="Silva A."/>
            <person name="Rodrigues D.L.N."/>
            <person name="Santos R.G."/>
            <person name="Castillo R.E.H."/>
            <person name="Moreira M.A.S."/>
            <person name="Lima M.C."/>
            <person name="Gouveia G.V."/>
            <person name="Gouveia J.J.S."/>
            <person name="Souza R.F.S."/>
            <person name="Bertram B."/>
            <person name="Azevedo V."/>
            <person name="Costa M."/>
        </authorList>
    </citation>
    <scope>NUCLEOTIDE SEQUENCE [LARGE SCALE GENOMIC DNA]</scope>
    <source>
        <strain evidence="2 7">Cap 9.2</strain>
    </source>
</reference>
<dbReference type="Proteomes" id="UP000261016">
    <property type="component" value="Unassembled WGS sequence"/>
</dbReference>
<evidence type="ECO:0000313" key="4">
    <source>
        <dbReference type="EMBL" id="RGM29696.1"/>
    </source>
</evidence>
<keyword evidence="1" id="KW-0812">Transmembrane</keyword>
<evidence type="ECO:0000256" key="1">
    <source>
        <dbReference type="SAM" id="Phobius"/>
    </source>
</evidence>
<keyword evidence="1" id="KW-0472">Membrane</keyword>